<dbReference type="InterPro" id="IPR043129">
    <property type="entry name" value="ATPase_NBD"/>
</dbReference>
<proteinExistence type="predicted"/>
<protein>
    <submittedName>
        <fullName evidence="1">Actin-like protein</fullName>
    </submittedName>
</protein>
<dbReference type="AlphaFoldDB" id="A0A443RSS0"/>
<name>A0A443RSS0_9ACAR</name>
<dbReference type="Gene3D" id="3.90.640.10">
    <property type="entry name" value="Actin, Chain A, domain 4"/>
    <property type="match status" value="1"/>
</dbReference>
<dbReference type="Proteomes" id="UP000288716">
    <property type="component" value="Unassembled WGS sequence"/>
</dbReference>
<feature type="non-terminal residue" evidence="1">
    <location>
        <position position="1"/>
    </location>
</feature>
<sequence length="91" mass="10694">RFRCPEALFQPSLLDKDLQGIHDSVFNSISLCDIDIRRHLYEKIIMAGGTTNFTIYAKLIIALCLKHIFQVSKYNCDIQQFIRHIYLVNQY</sequence>
<dbReference type="OrthoDB" id="5132116at2759"/>
<organism evidence="1 2">
    <name type="scientific">Leptotrombidium deliense</name>
    <dbReference type="NCBI Taxonomy" id="299467"/>
    <lineage>
        <taxon>Eukaryota</taxon>
        <taxon>Metazoa</taxon>
        <taxon>Ecdysozoa</taxon>
        <taxon>Arthropoda</taxon>
        <taxon>Chelicerata</taxon>
        <taxon>Arachnida</taxon>
        <taxon>Acari</taxon>
        <taxon>Acariformes</taxon>
        <taxon>Trombidiformes</taxon>
        <taxon>Prostigmata</taxon>
        <taxon>Anystina</taxon>
        <taxon>Parasitengona</taxon>
        <taxon>Trombiculoidea</taxon>
        <taxon>Trombiculidae</taxon>
        <taxon>Leptotrombidium</taxon>
    </lineage>
</organism>
<reference evidence="1 2" key="1">
    <citation type="journal article" date="2018" name="Gigascience">
        <title>Genomes of trombidid mites reveal novel predicted allergens and laterally-transferred genes associated with secondary metabolism.</title>
        <authorList>
            <person name="Dong X."/>
            <person name="Chaisiri K."/>
            <person name="Xia D."/>
            <person name="Armstrong S.D."/>
            <person name="Fang Y."/>
            <person name="Donnelly M.J."/>
            <person name="Kadowaki T."/>
            <person name="McGarry J.W."/>
            <person name="Darby A.C."/>
            <person name="Makepeace B.L."/>
        </authorList>
    </citation>
    <scope>NUCLEOTIDE SEQUENCE [LARGE SCALE GENOMIC DNA]</scope>
    <source>
        <strain evidence="1">UoL-UT</strain>
    </source>
</reference>
<accession>A0A443RSS0</accession>
<dbReference type="STRING" id="299467.A0A443RSS0"/>
<dbReference type="PANTHER" id="PTHR11937">
    <property type="entry name" value="ACTIN"/>
    <property type="match status" value="1"/>
</dbReference>
<dbReference type="SUPFAM" id="SSF53067">
    <property type="entry name" value="Actin-like ATPase domain"/>
    <property type="match status" value="1"/>
</dbReference>
<keyword evidence="2" id="KW-1185">Reference proteome</keyword>
<dbReference type="InterPro" id="IPR004000">
    <property type="entry name" value="Actin"/>
</dbReference>
<dbReference type="Pfam" id="PF00022">
    <property type="entry name" value="Actin"/>
    <property type="match status" value="1"/>
</dbReference>
<evidence type="ECO:0000313" key="2">
    <source>
        <dbReference type="Proteomes" id="UP000288716"/>
    </source>
</evidence>
<gene>
    <name evidence="1" type="ORF">B4U80_03379</name>
</gene>
<comment type="caution">
    <text evidence="1">The sequence shown here is derived from an EMBL/GenBank/DDBJ whole genome shotgun (WGS) entry which is preliminary data.</text>
</comment>
<feature type="non-terminal residue" evidence="1">
    <location>
        <position position="91"/>
    </location>
</feature>
<evidence type="ECO:0000313" key="1">
    <source>
        <dbReference type="EMBL" id="RWS18356.1"/>
    </source>
</evidence>
<dbReference type="Gene3D" id="3.30.420.40">
    <property type="match status" value="1"/>
</dbReference>
<dbReference type="EMBL" id="NCKV01040925">
    <property type="protein sequence ID" value="RWS18356.1"/>
    <property type="molecule type" value="Genomic_DNA"/>
</dbReference>
<dbReference type="VEuPathDB" id="VectorBase:LDEU013684"/>